<name>A0ABU9DPG9_9BACL</name>
<dbReference type="Pfam" id="PF19654">
    <property type="entry name" value="DUF6157"/>
    <property type="match status" value="1"/>
</dbReference>
<gene>
    <name evidence="1" type="ORF">WMW72_22935</name>
</gene>
<evidence type="ECO:0000313" key="2">
    <source>
        <dbReference type="Proteomes" id="UP001469365"/>
    </source>
</evidence>
<dbReference type="EMBL" id="JBBPCC010000016">
    <property type="protein sequence ID" value="MEK8130766.1"/>
    <property type="molecule type" value="Genomic_DNA"/>
</dbReference>
<organism evidence="1 2">
    <name type="scientific">Paenibacillus filicis</name>
    <dbReference type="NCBI Taxonomy" id="669464"/>
    <lineage>
        <taxon>Bacteria</taxon>
        <taxon>Bacillati</taxon>
        <taxon>Bacillota</taxon>
        <taxon>Bacilli</taxon>
        <taxon>Bacillales</taxon>
        <taxon>Paenibacillaceae</taxon>
        <taxon>Paenibacillus</taxon>
    </lineage>
</organism>
<dbReference type="RefSeq" id="WP_341417901.1">
    <property type="nucleotide sequence ID" value="NZ_JBBPCC010000016.1"/>
</dbReference>
<dbReference type="Proteomes" id="UP001469365">
    <property type="component" value="Unassembled WGS sequence"/>
</dbReference>
<evidence type="ECO:0000313" key="1">
    <source>
        <dbReference type="EMBL" id="MEK8130766.1"/>
    </source>
</evidence>
<reference evidence="1 2" key="1">
    <citation type="submission" date="2024-04" db="EMBL/GenBank/DDBJ databases">
        <title>draft genome sequnece of Paenibacillus filicis.</title>
        <authorList>
            <person name="Kim D.-U."/>
        </authorList>
    </citation>
    <scope>NUCLEOTIDE SEQUENCE [LARGE SCALE GENOMIC DNA]</scope>
    <source>
        <strain evidence="1 2">KACC14197</strain>
    </source>
</reference>
<dbReference type="InterPro" id="IPR046155">
    <property type="entry name" value="DUF6157"/>
</dbReference>
<accession>A0ABU9DPG9</accession>
<sequence>MNLNYYDTFITVSPDSTAEVGMIPQERKGGPSKHGIEFELISGSPYTYTQEDVLFEVHVRHKGLEQEVLEERREQLREEFFSRSHACMRASALPKKYGWGLHFDKEGKVALYGVESPEYRALAANATGDLKVVPGMRSSRGK</sequence>
<keyword evidence="2" id="KW-1185">Reference proteome</keyword>
<comment type="caution">
    <text evidence="1">The sequence shown here is derived from an EMBL/GenBank/DDBJ whole genome shotgun (WGS) entry which is preliminary data.</text>
</comment>
<protein>
    <submittedName>
        <fullName evidence="1">DUF6157 family protein</fullName>
    </submittedName>
</protein>
<proteinExistence type="predicted"/>